<evidence type="ECO:0000313" key="1">
    <source>
        <dbReference type="EMBL" id="KAJ8796517.1"/>
    </source>
</evidence>
<dbReference type="Proteomes" id="UP001159641">
    <property type="component" value="Unassembled WGS sequence"/>
</dbReference>
<name>A0AB34HUK8_ESCRO</name>
<dbReference type="EMBL" id="JAIQCJ010000358">
    <property type="protein sequence ID" value="KAJ8796517.1"/>
    <property type="molecule type" value="Genomic_DNA"/>
</dbReference>
<proteinExistence type="predicted"/>
<sequence>MSQAPVFTCTVPTVNSLVQEVRQQHFWILGNPAKKKSVISYKSKNRNADATAWYRECDVQPAEGALLGFTSLRAVSRSYMELQTDWGSQTLRTVPPQQHPSLESMQL</sequence>
<evidence type="ECO:0000313" key="2">
    <source>
        <dbReference type="Proteomes" id="UP001159641"/>
    </source>
</evidence>
<organism evidence="1 2">
    <name type="scientific">Eschrichtius robustus</name>
    <name type="common">California gray whale</name>
    <name type="synonym">Eschrichtius gibbosus</name>
    <dbReference type="NCBI Taxonomy" id="9764"/>
    <lineage>
        <taxon>Eukaryota</taxon>
        <taxon>Metazoa</taxon>
        <taxon>Chordata</taxon>
        <taxon>Craniata</taxon>
        <taxon>Vertebrata</taxon>
        <taxon>Euteleostomi</taxon>
        <taxon>Mammalia</taxon>
        <taxon>Eutheria</taxon>
        <taxon>Laurasiatheria</taxon>
        <taxon>Artiodactyla</taxon>
        <taxon>Whippomorpha</taxon>
        <taxon>Cetacea</taxon>
        <taxon>Mysticeti</taxon>
        <taxon>Eschrichtiidae</taxon>
        <taxon>Eschrichtius</taxon>
    </lineage>
</organism>
<keyword evidence="2" id="KW-1185">Reference proteome</keyword>
<accession>A0AB34HUK8</accession>
<reference evidence="1 2" key="1">
    <citation type="submission" date="2022-11" db="EMBL/GenBank/DDBJ databases">
        <title>Whole genome sequence of Eschrichtius robustus ER-17-0199.</title>
        <authorList>
            <person name="Bruniche-Olsen A."/>
            <person name="Black A.N."/>
            <person name="Fields C.J."/>
            <person name="Walden K."/>
            <person name="Dewoody J.A."/>
        </authorList>
    </citation>
    <scope>NUCLEOTIDE SEQUENCE [LARGE SCALE GENOMIC DNA]</scope>
    <source>
        <strain evidence="1">ER-17-0199</strain>
        <tissue evidence="1">Blubber</tissue>
    </source>
</reference>
<dbReference type="AlphaFoldDB" id="A0AB34HUK8"/>
<protein>
    <submittedName>
        <fullName evidence="1">Uncharacterized protein</fullName>
    </submittedName>
</protein>
<comment type="caution">
    <text evidence="1">The sequence shown here is derived from an EMBL/GenBank/DDBJ whole genome shotgun (WGS) entry which is preliminary data.</text>
</comment>
<gene>
    <name evidence="1" type="ORF">J1605_002114</name>
</gene>